<dbReference type="PANTHER" id="PTHR43767">
    <property type="entry name" value="LONG-CHAIN-FATTY-ACID--COA LIGASE"/>
    <property type="match status" value="1"/>
</dbReference>
<dbReference type="Pfam" id="PF00501">
    <property type="entry name" value="AMP-binding"/>
    <property type="match status" value="1"/>
</dbReference>
<reference evidence="3" key="1">
    <citation type="submission" date="2019-09" db="EMBL/GenBank/DDBJ databases">
        <authorList>
            <person name="Teo W.F.A."/>
            <person name="Duangmal K."/>
        </authorList>
    </citation>
    <scope>NUCLEOTIDE SEQUENCE [LARGE SCALE GENOMIC DNA]</scope>
    <source>
        <strain evidence="3">K81G1</strain>
    </source>
</reference>
<dbReference type="Gene3D" id="3.40.50.12780">
    <property type="entry name" value="N-terminal domain of ligase-like"/>
    <property type="match status" value="1"/>
</dbReference>
<evidence type="ECO:0000259" key="1">
    <source>
        <dbReference type="Pfam" id="PF00501"/>
    </source>
</evidence>
<feature type="domain" description="AMP-dependent synthetase/ligase" evidence="1">
    <location>
        <begin position="9"/>
        <end position="361"/>
    </location>
</feature>
<name>A0A5N0UZ50_9PSEU</name>
<dbReference type="RefSeq" id="WP_144753732.1">
    <property type="nucleotide sequence ID" value="NZ_VMNW02000046.1"/>
</dbReference>
<evidence type="ECO:0000259" key="2">
    <source>
        <dbReference type="Pfam" id="PF13193"/>
    </source>
</evidence>
<accession>A0A5N0UZ50</accession>
<dbReference type="Pfam" id="PF13193">
    <property type="entry name" value="AMP-binding_C"/>
    <property type="match status" value="1"/>
</dbReference>
<feature type="domain" description="AMP-binding enzyme C-terminal" evidence="2">
    <location>
        <begin position="411"/>
        <end position="485"/>
    </location>
</feature>
<dbReference type="GO" id="GO:0016878">
    <property type="term" value="F:acid-thiol ligase activity"/>
    <property type="evidence" value="ECO:0007669"/>
    <property type="project" value="UniProtKB-ARBA"/>
</dbReference>
<dbReference type="InterPro" id="IPR020845">
    <property type="entry name" value="AMP-binding_CS"/>
</dbReference>
<dbReference type="SUPFAM" id="SSF56801">
    <property type="entry name" value="Acetyl-CoA synthetase-like"/>
    <property type="match status" value="1"/>
</dbReference>
<comment type="caution">
    <text evidence="3">The sequence shown here is derived from an EMBL/GenBank/DDBJ whole genome shotgun (WGS) entry which is preliminary data.</text>
</comment>
<dbReference type="Proteomes" id="UP000319769">
    <property type="component" value="Unassembled WGS sequence"/>
</dbReference>
<keyword evidence="4" id="KW-1185">Reference proteome</keyword>
<organism evidence="3 4">
    <name type="scientific">Amycolatopsis acidicola</name>
    <dbReference type="NCBI Taxonomy" id="2596893"/>
    <lineage>
        <taxon>Bacteria</taxon>
        <taxon>Bacillati</taxon>
        <taxon>Actinomycetota</taxon>
        <taxon>Actinomycetes</taxon>
        <taxon>Pseudonocardiales</taxon>
        <taxon>Pseudonocardiaceae</taxon>
        <taxon>Amycolatopsis</taxon>
    </lineage>
</organism>
<dbReference type="OrthoDB" id="9803968at2"/>
<dbReference type="PROSITE" id="PS00455">
    <property type="entry name" value="AMP_BINDING"/>
    <property type="match status" value="1"/>
</dbReference>
<protein>
    <submittedName>
        <fullName evidence="3">Long-chain fatty acid--CoA ligase</fullName>
    </submittedName>
</protein>
<dbReference type="InterPro" id="IPR000873">
    <property type="entry name" value="AMP-dep_synth/lig_dom"/>
</dbReference>
<dbReference type="PANTHER" id="PTHR43767:SF1">
    <property type="entry name" value="NONRIBOSOMAL PEPTIDE SYNTHASE PES1 (EUROFUNG)-RELATED"/>
    <property type="match status" value="1"/>
</dbReference>
<evidence type="ECO:0000313" key="3">
    <source>
        <dbReference type="EMBL" id="KAA9156760.1"/>
    </source>
</evidence>
<dbReference type="InterPro" id="IPR025110">
    <property type="entry name" value="AMP-bd_C"/>
</dbReference>
<dbReference type="InterPro" id="IPR042099">
    <property type="entry name" value="ANL_N_sf"/>
</dbReference>
<dbReference type="EMBL" id="VMNW02000046">
    <property type="protein sequence ID" value="KAA9156760.1"/>
    <property type="molecule type" value="Genomic_DNA"/>
</dbReference>
<dbReference type="InterPro" id="IPR050237">
    <property type="entry name" value="ATP-dep_AMP-bd_enzyme"/>
</dbReference>
<sequence>MTVLVTDGLQQWAREAPERPAIVFDGDDVVTYRALDRWTDAAAAFLSARGLSAGDRIGVIGANSLEWCVAAIGALKLGAAVVPYNNRFTPDELRYLVDDSEPRLVLADEAHRERMAAGLAGSALELVGLGEFTALRELAPEPVARPESTWDDPAVIVYTSGTTSKPKGVVFSHRSMFNFIADFALAEPALRPGARMIYVLSMSGAPGLPWHVLHPLTRGASLFYEKGFDAPVTLRRLTEERIQILCGVPVIFEQLAAQPAFAEADLSSLELVTIAGARAPVPTIKAWLEKGVPLRQAYGMTELGGISTLNPADQALNRPESIGRGTVLTRHRVVRPDGTDCDAGEPGEIVVSGPGMTPGYWRNEKATADALRDGWFHSGDVGIKDDEGYIRVVDRLKDIIITGGYNVAPSEIEAVVDELPGVLEVCVVSADDPKFGETPAAVVHSDGSVTAEAIQEHCRARLAGYKVPRHVVLQDEPLERMASGKIARRRIREAHPELSAKPVPSG</sequence>
<dbReference type="InterPro" id="IPR045851">
    <property type="entry name" value="AMP-bd_C_sf"/>
</dbReference>
<dbReference type="Gene3D" id="3.30.300.30">
    <property type="match status" value="1"/>
</dbReference>
<proteinExistence type="predicted"/>
<evidence type="ECO:0000313" key="4">
    <source>
        <dbReference type="Proteomes" id="UP000319769"/>
    </source>
</evidence>
<keyword evidence="3" id="KW-0436">Ligase</keyword>
<gene>
    <name evidence="3" type="ORF">FPZ12_026685</name>
</gene>
<dbReference type="AlphaFoldDB" id="A0A5N0UZ50"/>